<dbReference type="PANTHER" id="PTHR32071">
    <property type="entry name" value="TRANSCRIPTIONAL REGULATORY PROTEIN"/>
    <property type="match status" value="1"/>
</dbReference>
<dbReference type="PROSITE" id="PS50110">
    <property type="entry name" value="RESPONSE_REGULATORY"/>
    <property type="match status" value="1"/>
</dbReference>
<dbReference type="GO" id="GO:0005524">
    <property type="term" value="F:ATP binding"/>
    <property type="evidence" value="ECO:0007669"/>
    <property type="project" value="UniProtKB-KW"/>
</dbReference>
<evidence type="ECO:0000256" key="4">
    <source>
        <dbReference type="ARBA" id="ARBA00023163"/>
    </source>
</evidence>
<dbReference type="PROSITE" id="PS50045">
    <property type="entry name" value="SIGMA54_INTERACT_4"/>
    <property type="match status" value="1"/>
</dbReference>
<dbReference type="Gene3D" id="1.10.10.60">
    <property type="entry name" value="Homeodomain-like"/>
    <property type="match status" value="1"/>
</dbReference>
<evidence type="ECO:0000256" key="1">
    <source>
        <dbReference type="ARBA" id="ARBA00022741"/>
    </source>
</evidence>
<name>F0S637_PSESL</name>
<dbReference type="InterPro" id="IPR058031">
    <property type="entry name" value="AAA_lid_NorR"/>
</dbReference>
<keyword evidence="9" id="KW-1185">Reference proteome</keyword>
<evidence type="ECO:0000259" key="7">
    <source>
        <dbReference type="PROSITE" id="PS50110"/>
    </source>
</evidence>
<dbReference type="SMART" id="SM00382">
    <property type="entry name" value="AAA"/>
    <property type="match status" value="1"/>
</dbReference>
<dbReference type="Pfam" id="PF25601">
    <property type="entry name" value="AAA_lid_14"/>
    <property type="match status" value="1"/>
</dbReference>
<gene>
    <name evidence="8" type="ordered locus">Pedsa_1581</name>
</gene>
<keyword evidence="5" id="KW-0597">Phosphoprotein</keyword>
<keyword evidence="4" id="KW-0804">Transcription</keyword>
<evidence type="ECO:0000313" key="8">
    <source>
        <dbReference type="EMBL" id="ADY52140.1"/>
    </source>
</evidence>
<dbReference type="GO" id="GO:0043565">
    <property type="term" value="F:sequence-specific DNA binding"/>
    <property type="evidence" value="ECO:0007669"/>
    <property type="project" value="InterPro"/>
</dbReference>
<keyword evidence="3" id="KW-0805">Transcription regulation</keyword>
<dbReference type="Pfam" id="PF00072">
    <property type="entry name" value="Response_reg"/>
    <property type="match status" value="1"/>
</dbReference>
<evidence type="ECO:0000259" key="6">
    <source>
        <dbReference type="PROSITE" id="PS50045"/>
    </source>
</evidence>
<dbReference type="InterPro" id="IPR009057">
    <property type="entry name" value="Homeodomain-like_sf"/>
</dbReference>
<dbReference type="InterPro" id="IPR025662">
    <property type="entry name" value="Sigma_54_int_dom_ATP-bd_1"/>
</dbReference>
<dbReference type="Proteomes" id="UP000000310">
    <property type="component" value="Chromosome"/>
</dbReference>
<dbReference type="InterPro" id="IPR001789">
    <property type="entry name" value="Sig_transdc_resp-reg_receiver"/>
</dbReference>
<dbReference type="AlphaFoldDB" id="F0S637"/>
<dbReference type="KEGG" id="psn:Pedsa_1581"/>
<dbReference type="Gene3D" id="1.10.8.60">
    <property type="match status" value="1"/>
</dbReference>
<proteinExistence type="predicted"/>
<evidence type="ECO:0000256" key="3">
    <source>
        <dbReference type="ARBA" id="ARBA00023015"/>
    </source>
</evidence>
<dbReference type="CDD" id="cd00009">
    <property type="entry name" value="AAA"/>
    <property type="match status" value="1"/>
</dbReference>
<dbReference type="InterPro" id="IPR027417">
    <property type="entry name" value="P-loop_NTPase"/>
</dbReference>
<evidence type="ECO:0000256" key="2">
    <source>
        <dbReference type="ARBA" id="ARBA00022840"/>
    </source>
</evidence>
<protein>
    <submittedName>
        <fullName evidence="8">Two component, sigma54 specific, transcriptional regulator, Fis family</fullName>
    </submittedName>
</protein>
<reference evidence="8 9" key="1">
    <citation type="journal article" date="2011" name="Stand. Genomic Sci.">
        <title>Complete genome sequence of the gliding, heparinolytic Pedobacter saltans type strain (113).</title>
        <authorList>
            <person name="Liolios K."/>
            <person name="Sikorski J."/>
            <person name="Lu M."/>
            <person name="Nolan M."/>
            <person name="Lapidus A."/>
            <person name="Lucas S."/>
            <person name="Hammon N."/>
            <person name="Deshpande S."/>
            <person name="Cheng J.F."/>
            <person name="Tapia R."/>
            <person name="Han C."/>
            <person name="Goodwin L."/>
            <person name="Pitluck S."/>
            <person name="Huntemann M."/>
            <person name="Ivanova N."/>
            <person name="Pagani I."/>
            <person name="Mavromatis K."/>
            <person name="Ovchinikova G."/>
            <person name="Pati A."/>
            <person name="Chen A."/>
            <person name="Palaniappan K."/>
            <person name="Land M."/>
            <person name="Hauser L."/>
            <person name="Brambilla E.M."/>
            <person name="Kotsyurbenko O."/>
            <person name="Rohde M."/>
            <person name="Tindall B.J."/>
            <person name="Abt B."/>
            <person name="Goker M."/>
            <person name="Detter J.C."/>
            <person name="Woyke T."/>
            <person name="Bristow J."/>
            <person name="Eisen J.A."/>
            <person name="Markowitz V."/>
            <person name="Hugenholtz P."/>
            <person name="Klenk H.P."/>
            <person name="Kyrpides N.C."/>
        </authorList>
    </citation>
    <scope>NUCLEOTIDE SEQUENCE [LARGE SCALE GENOMIC DNA]</scope>
    <source>
        <strain evidence="9">ATCC 51119 / DSM 12145 / JCM 21818 / LMG 10337 / NBRC 100064 / NCIMB 13643</strain>
    </source>
</reference>
<dbReference type="Pfam" id="PF02954">
    <property type="entry name" value="HTH_8"/>
    <property type="match status" value="1"/>
</dbReference>
<dbReference type="SUPFAM" id="SSF52540">
    <property type="entry name" value="P-loop containing nucleoside triphosphate hydrolases"/>
    <property type="match status" value="1"/>
</dbReference>
<keyword evidence="1" id="KW-0547">Nucleotide-binding</keyword>
<dbReference type="Pfam" id="PF00158">
    <property type="entry name" value="Sigma54_activat"/>
    <property type="match status" value="1"/>
</dbReference>
<feature type="domain" description="Response regulatory" evidence="7">
    <location>
        <begin position="26"/>
        <end position="140"/>
    </location>
</feature>
<dbReference type="STRING" id="762903.Pedsa_1581"/>
<dbReference type="InterPro" id="IPR003593">
    <property type="entry name" value="AAA+_ATPase"/>
</dbReference>
<dbReference type="GO" id="GO:0006355">
    <property type="term" value="P:regulation of DNA-templated transcription"/>
    <property type="evidence" value="ECO:0007669"/>
    <property type="project" value="InterPro"/>
</dbReference>
<feature type="modified residue" description="4-aspartylphosphate" evidence="5">
    <location>
        <position position="75"/>
    </location>
</feature>
<dbReference type="Gene3D" id="3.40.50.300">
    <property type="entry name" value="P-loop containing nucleotide triphosphate hydrolases"/>
    <property type="match status" value="1"/>
</dbReference>
<dbReference type="SUPFAM" id="SSF46689">
    <property type="entry name" value="Homeodomain-like"/>
    <property type="match status" value="1"/>
</dbReference>
<dbReference type="InterPro" id="IPR002078">
    <property type="entry name" value="Sigma_54_int"/>
</dbReference>
<dbReference type="Gene3D" id="3.40.50.2300">
    <property type="match status" value="1"/>
</dbReference>
<feature type="domain" description="Sigma-54 factor interaction" evidence="6">
    <location>
        <begin position="165"/>
        <end position="394"/>
    </location>
</feature>
<sequence length="471" mass="52672">MFISNNSFANVFIFKFAVLKVFDVSKVLIIDDEEKIRTLLSKIISLEGFDVVEAGDIKTGLKKLEIADVDVVICDVKLPDGSGVEATKDIKDKYPVTEIILLTAYGNIPDGVQAIKNGAFDYITKGDDNNKIIPLLYKATEKVSLAKRVLQLERQLANKYSFDNIIGKSKILNASIDAAKKVAGSETTVLLTGETGTGKEVFAQAIHNASNRSKQNFVAVNCSAFSKDLLENELFGHKAGAFTGAVKDSKGIFEEANHGTVFLDEIGEMPLDLQAKLLRVLETGEFLKVGDSKPTKVNVRIIAATNRNLQQEVEEGHFREDLFYRIAVFQISLPPLRERVIDIEELAIFFLRTFTNKTNKKINKISKNYLEALKQHSWKGNIRELKNVIERSVILTGTTELEEDSLPLELQRLGTLDNREKTLSAFELASVEKVHIQKVLNYTNGNKTETSKLLNIALTTLYRKIDEYHIK</sequence>
<keyword evidence="2" id="KW-0067">ATP-binding</keyword>
<organism evidence="8 9">
    <name type="scientific">Pseudopedobacter saltans (strain ATCC 51119 / DSM 12145 / JCM 21818 / CCUG 39354 / LMG 10337 / NBRC 100064 / NCIMB 13643)</name>
    <name type="common">Pedobacter saltans</name>
    <dbReference type="NCBI Taxonomy" id="762903"/>
    <lineage>
        <taxon>Bacteria</taxon>
        <taxon>Pseudomonadati</taxon>
        <taxon>Bacteroidota</taxon>
        <taxon>Sphingobacteriia</taxon>
        <taxon>Sphingobacteriales</taxon>
        <taxon>Sphingobacteriaceae</taxon>
        <taxon>Pseudopedobacter</taxon>
    </lineage>
</organism>
<dbReference type="SMART" id="SM00448">
    <property type="entry name" value="REC"/>
    <property type="match status" value="1"/>
</dbReference>
<dbReference type="PANTHER" id="PTHR32071:SF121">
    <property type="entry name" value="SIGMA L-DEPENDENT TRANSCRIPTIONAL REGULATOR YQIR-RELATED"/>
    <property type="match status" value="1"/>
</dbReference>
<reference evidence="9" key="2">
    <citation type="submission" date="2011-02" db="EMBL/GenBank/DDBJ databases">
        <title>The complete genome of Pedobacter saltans DSM 12145.</title>
        <authorList>
            <consortium name="US DOE Joint Genome Institute (JGI-PGF)"/>
            <person name="Lucas S."/>
            <person name="Copeland A."/>
            <person name="Lapidus A."/>
            <person name="Bruce D."/>
            <person name="Goodwin L."/>
            <person name="Pitluck S."/>
            <person name="Kyrpides N."/>
            <person name="Mavromatis K."/>
            <person name="Pagani I."/>
            <person name="Ivanova N."/>
            <person name="Ovchinnikova G."/>
            <person name="Lu M."/>
            <person name="Detter J.C."/>
            <person name="Han C."/>
            <person name="Land M."/>
            <person name="Hauser L."/>
            <person name="Markowitz V."/>
            <person name="Cheng J.-F."/>
            <person name="Hugenholtz P."/>
            <person name="Woyke T."/>
            <person name="Wu D."/>
            <person name="Tindall B."/>
            <person name="Pomrenke H.G."/>
            <person name="Brambilla E."/>
            <person name="Klenk H.-P."/>
            <person name="Eisen J.A."/>
        </authorList>
    </citation>
    <scope>NUCLEOTIDE SEQUENCE [LARGE SCALE GENOMIC DNA]</scope>
    <source>
        <strain evidence="9">ATCC 51119 / DSM 12145 / JCM 21818 / LMG 10337 / NBRC 100064 / NCIMB 13643</strain>
    </source>
</reference>
<accession>F0S637</accession>
<dbReference type="FunFam" id="3.40.50.300:FF:000006">
    <property type="entry name" value="DNA-binding transcriptional regulator NtrC"/>
    <property type="match status" value="1"/>
</dbReference>
<evidence type="ECO:0000313" key="9">
    <source>
        <dbReference type="Proteomes" id="UP000000310"/>
    </source>
</evidence>
<dbReference type="GO" id="GO:0000160">
    <property type="term" value="P:phosphorelay signal transduction system"/>
    <property type="evidence" value="ECO:0007669"/>
    <property type="project" value="InterPro"/>
</dbReference>
<evidence type="ECO:0000256" key="5">
    <source>
        <dbReference type="PROSITE-ProRule" id="PRU00169"/>
    </source>
</evidence>
<dbReference type="SUPFAM" id="SSF52172">
    <property type="entry name" value="CheY-like"/>
    <property type="match status" value="1"/>
</dbReference>
<dbReference type="InterPro" id="IPR002197">
    <property type="entry name" value="HTH_Fis"/>
</dbReference>
<dbReference type="HOGENOM" id="CLU_000445_0_6_10"/>
<dbReference type="eggNOG" id="COG2204">
    <property type="taxonomic scope" value="Bacteria"/>
</dbReference>
<dbReference type="EMBL" id="CP002545">
    <property type="protein sequence ID" value="ADY52140.1"/>
    <property type="molecule type" value="Genomic_DNA"/>
</dbReference>
<dbReference type="PROSITE" id="PS00675">
    <property type="entry name" value="SIGMA54_INTERACT_1"/>
    <property type="match status" value="1"/>
</dbReference>
<dbReference type="InterPro" id="IPR011006">
    <property type="entry name" value="CheY-like_superfamily"/>
</dbReference>